<comment type="catalytic activity">
    <reaction evidence="8">
        <text>[GlcNAc-(1-&gt;4)-Mur2Ac(oyl-L-Ala-gamma-D-Glu-L-Lys-D-Ala-D-Ala)](n)-di-trans,octa-cis-undecaprenyl diphosphate + beta-D-GlcNAc-(1-&gt;4)-Mur2Ac(oyl-L-Ala-gamma-D-Glu-L-Lys-D-Ala-D-Ala)-di-trans,octa-cis-undecaprenyl diphosphate = [GlcNAc-(1-&gt;4)-Mur2Ac(oyl-L-Ala-gamma-D-Glu-L-Lys-D-Ala-D-Ala)](n+1)-di-trans,octa-cis-undecaprenyl diphosphate + di-trans,octa-cis-undecaprenyl diphosphate + H(+)</text>
        <dbReference type="Rhea" id="RHEA:23708"/>
        <dbReference type="Rhea" id="RHEA-COMP:9602"/>
        <dbReference type="Rhea" id="RHEA-COMP:9603"/>
        <dbReference type="ChEBI" id="CHEBI:15378"/>
        <dbReference type="ChEBI" id="CHEBI:58405"/>
        <dbReference type="ChEBI" id="CHEBI:60033"/>
        <dbReference type="ChEBI" id="CHEBI:78435"/>
        <dbReference type="EC" id="2.4.99.28"/>
    </reaction>
</comment>
<evidence type="ECO:0000256" key="5">
    <source>
        <dbReference type="ARBA" id="ARBA00022801"/>
    </source>
</evidence>
<dbReference type="NCBIfam" id="TIGR02074">
    <property type="entry name" value="PBP_1a_fam"/>
    <property type="match status" value="1"/>
</dbReference>
<evidence type="ECO:0000256" key="6">
    <source>
        <dbReference type="ARBA" id="ARBA00023268"/>
    </source>
</evidence>
<comment type="caution">
    <text evidence="11">The sequence shown here is derived from an EMBL/GenBank/DDBJ whole genome shotgun (WGS) entry which is preliminary data.</text>
</comment>
<evidence type="ECO:0000259" key="10">
    <source>
        <dbReference type="PROSITE" id="PS50006"/>
    </source>
</evidence>
<dbReference type="InterPro" id="IPR012338">
    <property type="entry name" value="Beta-lactam/transpept-like"/>
</dbReference>
<accession>A0A844GSL5</accession>
<dbReference type="GO" id="GO:0009002">
    <property type="term" value="F:serine-type D-Ala-D-Ala carboxypeptidase activity"/>
    <property type="evidence" value="ECO:0007669"/>
    <property type="project" value="UniProtKB-EC"/>
</dbReference>
<dbReference type="Pfam" id="PF00905">
    <property type="entry name" value="Transpeptidase"/>
    <property type="match status" value="1"/>
</dbReference>
<evidence type="ECO:0000313" key="12">
    <source>
        <dbReference type="Proteomes" id="UP000437131"/>
    </source>
</evidence>
<reference evidence="11 12" key="1">
    <citation type="submission" date="2019-11" db="EMBL/GenBank/DDBJ databases">
        <title>Isolation of a new High Light Tolerant Cyanobacteria.</title>
        <authorList>
            <person name="Dobson Z."/>
            <person name="Vaughn N."/>
            <person name="Vaughn M."/>
            <person name="Fromme P."/>
            <person name="Mazor Y."/>
        </authorList>
    </citation>
    <scope>NUCLEOTIDE SEQUENCE [LARGE SCALE GENOMIC DNA]</scope>
    <source>
        <strain evidence="11 12">0216</strain>
    </source>
</reference>
<keyword evidence="9" id="KW-0812">Transmembrane</keyword>
<dbReference type="Proteomes" id="UP000437131">
    <property type="component" value="Unassembled WGS sequence"/>
</dbReference>
<dbReference type="Gene3D" id="2.60.200.20">
    <property type="match status" value="1"/>
</dbReference>
<gene>
    <name evidence="11" type="ORF">GGC33_06360</name>
</gene>
<dbReference type="InterPro" id="IPR001264">
    <property type="entry name" value="Glyco_trans_51"/>
</dbReference>
<dbReference type="Gene3D" id="3.40.710.10">
    <property type="entry name" value="DD-peptidase/beta-lactamase superfamily"/>
    <property type="match status" value="1"/>
</dbReference>
<dbReference type="GO" id="GO:0030288">
    <property type="term" value="C:outer membrane-bounded periplasmic space"/>
    <property type="evidence" value="ECO:0007669"/>
    <property type="project" value="TreeGrafter"/>
</dbReference>
<dbReference type="SMART" id="SM00240">
    <property type="entry name" value="FHA"/>
    <property type="match status" value="1"/>
</dbReference>
<protein>
    <submittedName>
        <fullName evidence="11">PBP1A family penicillin-binding protein</fullName>
    </submittedName>
</protein>
<evidence type="ECO:0000256" key="1">
    <source>
        <dbReference type="ARBA" id="ARBA00022645"/>
    </source>
</evidence>
<sequence length="742" mass="82441">MGNKSNSNSFSQAFTGIWQTIQAQVHFPVLKANAKVPSIYVKNGQEKRPQVYPLLGDRYIIGRSSKNCDIVIRSPIISQTHCVIERDENNPLQFIIKDLNSTNGVYCGGKRYQSLNLFHNDLITLGPPELAEAIEIRYDKSPANWVLFARYGLLSTSVGLLLILGFMVLQWSQYQVHPIPDHTGGSTVVYAEDGKTLLSPRIESPHRELESLKEFSPYLPQALLASEDSRYYWHFGVDPLGIIRAVLVNQEGGRQGASTITQQLARSLYPAVGRENNLARKWREMVVATKLEAIYSKDTILKTYMNRVYLGINLYGFEDAAQFYFDKSARELDINESATLVAILPAPNAYNPVQDYDTAVNLRNRVIARMENLGMISNEEASQARRSRIEISPKARQTLSQVIAPYYYSYVFQEMRELLGDDLTQEGDFIIETSLNPKIQTIAEESLKNHIDSNGKSHNFSQGAIASLNSKNGEIIALVGGKDFNESQFNRATMAQRQPGSTFKVFAYSAALESGISASKTYSCAPLLWQGFQYKACERTGGATNMTQALAQSENSVALRVAKDVGLSSVVNMAKKLGVESPLNPVPGLILGQSEVNLLEITGAYTAFANQGIWSKPHAIKVIRDGRDCEDFDNHTTCREVYRFNETGDEQKQAIKKTTAETMNRMLQQVTVSGTGRTAYLGKQEAGKTGTTNKGVDLWFIGYVPKNNILTGVWLGNDDNSPTNSSSSQAALLWGNYMKKIL</sequence>
<keyword evidence="5" id="KW-0378">Hydrolase</keyword>
<evidence type="ECO:0000256" key="9">
    <source>
        <dbReference type="SAM" id="Phobius"/>
    </source>
</evidence>
<evidence type="ECO:0000256" key="3">
    <source>
        <dbReference type="ARBA" id="ARBA00022676"/>
    </source>
</evidence>
<dbReference type="RefSeq" id="WP_015219182.1">
    <property type="nucleotide sequence ID" value="NZ_WMIA01000005.1"/>
</dbReference>
<organism evidence="11 12">
    <name type="scientific">Cyanobacterium aponinum 0216</name>
    <dbReference type="NCBI Taxonomy" id="2676140"/>
    <lineage>
        <taxon>Bacteria</taxon>
        <taxon>Bacillati</taxon>
        <taxon>Cyanobacteriota</taxon>
        <taxon>Cyanophyceae</taxon>
        <taxon>Oscillatoriophycideae</taxon>
        <taxon>Chroococcales</taxon>
        <taxon>Geminocystaceae</taxon>
        <taxon>Cyanobacterium</taxon>
    </lineage>
</organism>
<dbReference type="InterPro" id="IPR036950">
    <property type="entry name" value="PBP_transglycosylase"/>
</dbReference>
<feature type="transmembrane region" description="Helical" evidence="9">
    <location>
        <begin position="147"/>
        <end position="171"/>
    </location>
</feature>
<name>A0A844GSL5_9CHRO</name>
<dbReference type="SUPFAM" id="SSF56601">
    <property type="entry name" value="beta-lactamase/transpeptidase-like"/>
    <property type="match status" value="1"/>
</dbReference>
<dbReference type="CDD" id="cd00060">
    <property type="entry name" value="FHA"/>
    <property type="match status" value="1"/>
</dbReference>
<dbReference type="InterPro" id="IPR008984">
    <property type="entry name" value="SMAD_FHA_dom_sf"/>
</dbReference>
<dbReference type="SUPFAM" id="SSF53955">
    <property type="entry name" value="Lysozyme-like"/>
    <property type="match status" value="1"/>
</dbReference>
<feature type="domain" description="FHA" evidence="10">
    <location>
        <begin position="59"/>
        <end position="112"/>
    </location>
</feature>
<evidence type="ECO:0000256" key="2">
    <source>
        <dbReference type="ARBA" id="ARBA00022670"/>
    </source>
</evidence>
<keyword evidence="6" id="KW-0511">Multifunctional enzyme</keyword>
<comment type="catalytic activity">
    <reaction evidence="7">
        <text>Preferential cleavage: (Ac)2-L-Lys-D-Ala-|-D-Ala. Also transpeptidation of peptidyl-alanyl moieties that are N-acyl substituents of D-alanine.</text>
        <dbReference type="EC" id="3.4.16.4"/>
    </reaction>
</comment>
<keyword evidence="2" id="KW-0645">Protease</keyword>
<evidence type="ECO:0000256" key="8">
    <source>
        <dbReference type="ARBA" id="ARBA00049902"/>
    </source>
</evidence>
<proteinExistence type="predicted"/>
<dbReference type="Gene3D" id="1.10.3810.10">
    <property type="entry name" value="Biosynthetic peptidoglycan transglycosylase-like"/>
    <property type="match status" value="1"/>
</dbReference>
<dbReference type="PANTHER" id="PTHR32282">
    <property type="entry name" value="BINDING PROTEIN TRANSPEPTIDASE, PUTATIVE-RELATED"/>
    <property type="match status" value="1"/>
</dbReference>
<keyword evidence="3" id="KW-0328">Glycosyltransferase</keyword>
<dbReference type="SUPFAM" id="SSF49879">
    <property type="entry name" value="SMAD/FHA domain"/>
    <property type="match status" value="1"/>
</dbReference>
<keyword evidence="4" id="KW-0808">Transferase</keyword>
<evidence type="ECO:0000256" key="7">
    <source>
        <dbReference type="ARBA" id="ARBA00034000"/>
    </source>
</evidence>
<dbReference type="PANTHER" id="PTHR32282:SF31">
    <property type="entry name" value="PEPTIDOGLYCAN GLYCOSYLTRANSFERASE"/>
    <property type="match status" value="1"/>
</dbReference>
<dbReference type="GO" id="GO:0008658">
    <property type="term" value="F:penicillin binding"/>
    <property type="evidence" value="ECO:0007669"/>
    <property type="project" value="InterPro"/>
</dbReference>
<dbReference type="InterPro" id="IPR000253">
    <property type="entry name" value="FHA_dom"/>
</dbReference>
<keyword evidence="1" id="KW-0121">Carboxypeptidase</keyword>
<keyword evidence="9" id="KW-0472">Membrane</keyword>
<dbReference type="InterPro" id="IPR001460">
    <property type="entry name" value="PCN-bd_Tpept"/>
</dbReference>
<dbReference type="EMBL" id="WMIA01000005">
    <property type="protein sequence ID" value="MTF38543.1"/>
    <property type="molecule type" value="Genomic_DNA"/>
</dbReference>
<evidence type="ECO:0000313" key="11">
    <source>
        <dbReference type="EMBL" id="MTF38543.1"/>
    </source>
</evidence>
<dbReference type="InterPro" id="IPR023346">
    <property type="entry name" value="Lysozyme-like_dom_sf"/>
</dbReference>
<keyword evidence="9" id="KW-1133">Transmembrane helix</keyword>
<dbReference type="GO" id="GO:0008955">
    <property type="term" value="F:peptidoglycan glycosyltransferase activity"/>
    <property type="evidence" value="ECO:0007669"/>
    <property type="project" value="UniProtKB-EC"/>
</dbReference>
<evidence type="ECO:0000256" key="4">
    <source>
        <dbReference type="ARBA" id="ARBA00022679"/>
    </source>
</evidence>
<dbReference type="AlphaFoldDB" id="A0A844GSL5"/>
<dbReference type="GO" id="GO:0006508">
    <property type="term" value="P:proteolysis"/>
    <property type="evidence" value="ECO:0007669"/>
    <property type="project" value="UniProtKB-KW"/>
</dbReference>
<dbReference type="GO" id="GO:0009252">
    <property type="term" value="P:peptidoglycan biosynthetic process"/>
    <property type="evidence" value="ECO:0007669"/>
    <property type="project" value="TreeGrafter"/>
</dbReference>
<dbReference type="Pfam" id="PF00498">
    <property type="entry name" value="FHA"/>
    <property type="match status" value="1"/>
</dbReference>
<dbReference type="Pfam" id="PF00912">
    <property type="entry name" value="Transgly"/>
    <property type="match status" value="1"/>
</dbReference>
<dbReference type="PROSITE" id="PS50006">
    <property type="entry name" value="FHA_DOMAIN"/>
    <property type="match status" value="1"/>
</dbReference>
<dbReference type="InterPro" id="IPR050396">
    <property type="entry name" value="Glycosyltr_51/Transpeptidase"/>
</dbReference>